<dbReference type="InterPro" id="IPR045339">
    <property type="entry name" value="DUF6534"/>
</dbReference>
<dbReference type="HOGENOM" id="CLU_046025_2_0_1"/>
<comment type="caution">
    <text evidence="4">The sequence shown here is derived from an EMBL/GenBank/DDBJ whole genome shotgun (WGS) entry which is preliminary data.</text>
</comment>
<evidence type="ECO:0000256" key="2">
    <source>
        <dbReference type="SAM" id="Phobius"/>
    </source>
</evidence>
<sequence>MAAMDLLLGPIVLGTIVNILLYGIMITQTSIYYAAFPRDHRWIKILVAYMFIVDTLNSIFDIGLVWKYTITLFGDYQGILVSSWWFNVEPVMTVMISSTTQCFFAWRVAKLTGHAWMGWGIAIAALVQFVAGLAATVGTFVVRDFARFQELRVPVIIWLLLSAATDIVITCILSWYLHTHRTGFSKTDDVITRLVRLTVQTGLITTVWATTDLLVYLCWSNNMHMFFQLPLCKLYTNSLMSTLNSRSGWGGSFGKSSGNADPMSAGTGSGLPSRKDPALWRPDQTKSQPTVIQVMTTTETIHRDDGFELEEYGLDTKRAPPEDIEAFAQTRSKVQLPDEVSDTAIRDGTSVDSRGSFGAK</sequence>
<dbReference type="OrthoDB" id="3265526at2759"/>
<dbReference type="Proteomes" id="UP000027456">
    <property type="component" value="Unassembled WGS sequence"/>
</dbReference>
<evidence type="ECO:0000256" key="1">
    <source>
        <dbReference type="SAM" id="MobiDB-lite"/>
    </source>
</evidence>
<protein>
    <submittedName>
        <fullName evidence="4">Putative transmembrane protein</fullName>
    </submittedName>
</protein>
<dbReference type="AlphaFoldDB" id="A0A074S677"/>
<feature type="transmembrane region" description="Helical" evidence="2">
    <location>
        <begin position="155"/>
        <end position="177"/>
    </location>
</feature>
<name>A0A074S677_9AGAM</name>
<keyword evidence="2" id="KW-0472">Membrane</keyword>
<keyword evidence="2 4" id="KW-0812">Transmembrane</keyword>
<evidence type="ECO:0000259" key="3">
    <source>
        <dbReference type="Pfam" id="PF20152"/>
    </source>
</evidence>
<dbReference type="Pfam" id="PF20152">
    <property type="entry name" value="DUF6534"/>
    <property type="match status" value="1"/>
</dbReference>
<dbReference type="PANTHER" id="PTHR40465">
    <property type="entry name" value="CHROMOSOME 1, WHOLE GENOME SHOTGUN SEQUENCE"/>
    <property type="match status" value="1"/>
</dbReference>
<reference evidence="4 5" key="1">
    <citation type="submission" date="2013-12" db="EMBL/GenBank/DDBJ databases">
        <authorList>
            <person name="Cubeta M."/>
            <person name="Pakala S."/>
            <person name="Fedorova N."/>
            <person name="Thomas E."/>
            <person name="Dean R."/>
            <person name="Jabaji S."/>
            <person name="Neate S."/>
            <person name="Toda T."/>
            <person name="Tavantzis S."/>
            <person name="Vilgalys R."/>
            <person name="Bharathan N."/>
            <person name="Pakala S."/>
            <person name="Losada L.S."/>
            <person name="Zafar N."/>
            <person name="Nierman W."/>
        </authorList>
    </citation>
    <scope>NUCLEOTIDE SEQUENCE [LARGE SCALE GENOMIC DNA]</scope>
    <source>
        <strain evidence="4 5">123E</strain>
    </source>
</reference>
<feature type="transmembrane region" description="Helical" evidence="2">
    <location>
        <begin position="6"/>
        <end position="25"/>
    </location>
</feature>
<feature type="region of interest" description="Disordered" evidence="1">
    <location>
        <begin position="329"/>
        <end position="360"/>
    </location>
</feature>
<organism evidence="4 5">
    <name type="scientific">Rhizoctonia solani 123E</name>
    <dbReference type="NCBI Taxonomy" id="1423351"/>
    <lineage>
        <taxon>Eukaryota</taxon>
        <taxon>Fungi</taxon>
        <taxon>Dikarya</taxon>
        <taxon>Basidiomycota</taxon>
        <taxon>Agaricomycotina</taxon>
        <taxon>Agaricomycetes</taxon>
        <taxon>Cantharellales</taxon>
        <taxon>Ceratobasidiaceae</taxon>
        <taxon>Rhizoctonia</taxon>
    </lineage>
</organism>
<keyword evidence="2" id="KW-1133">Transmembrane helix</keyword>
<dbReference type="STRING" id="1423351.A0A074S677"/>
<dbReference type="EMBL" id="AZST01000073">
    <property type="protein sequence ID" value="KEP53120.1"/>
    <property type="molecule type" value="Genomic_DNA"/>
</dbReference>
<feature type="region of interest" description="Disordered" evidence="1">
    <location>
        <begin position="254"/>
        <end position="287"/>
    </location>
</feature>
<feature type="transmembrane region" description="Helical" evidence="2">
    <location>
        <begin position="197"/>
        <end position="219"/>
    </location>
</feature>
<accession>A0A074S677</accession>
<gene>
    <name evidence="4" type="ORF">V565_035420</name>
</gene>
<feature type="domain" description="DUF6534" evidence="3">
    <location>
        <begin position="162"/>
        <end position="247"/>
    </location>
</feature>
<feature type="transmembrane region" description="Helical" evidence="2">
    <location>
        <begin position="46"/>
        <end position="66"/>
    </location>
</feature>
<evidence type="ECO:0000313" key="4">
    <source>
        <dbReference type="EMBL" id="KEP53120.1"/>
    </source>
</evidence>
<dbReference type="PANTHER" id="PTHR40465:SF1">
    <property type="entry name" value="DUF6534 DOMAIN-CONTAINING PROTEIN"/>
    <property type="match status" value="1"/>
</dbReference>
<feature type="transmembrane region" description="Helical" evidence="2">
    <location>
        <begin position="116"/>
        <end position="143"/>
    </location>
</feature>
<proteinExistence type="predicted"/>
<evidence type="ECO:0000313" key="5">
    <source>
        <dbReference type="Proteomes" id="UP000027456"/>
    </source>
</evidence>
<keyword evidence="5" id="KW-1185">Reference proteome</keyword>